<dbReference type="OrthoDB" id="416496at2759"/>
<dbReference type="Pfam" id="PF10228">
    <property type="entry name" value="HPF1"/>
    <property type="match status" value="1"/>
</dbReference>
<proteinExistence type="inferred from homology"/>
<dbReference type="GO" id="GO:0006974">
    <property type="term" value="P:DNA damage response"/>
    <property type="evidence" value="ECO:0007669"/>
    <property type="project" value="InterPro"/>
</dbReference>
<evidence type="ECO:0000313" key="6">
    <source>
        <dbReference type="EMBL" id="POM77744.1"/>
    </source>
</evidence>
<evidence type="ECO:0000256" key="1">
    <source>
        <dbReference type="ARBA" id="ARBA00004123"/>
    </source>
</evidence>
<comment type="similarity">
    <text evidence="3">Belongs to the HPF1 family.</text>
</comment>
<evidence type="ECO:0000256" key="4">
    <source>
        <dbReference type="ARBA" id="ARBA00022454"/>
    </source>
</evidence>
<keyword evidence="5" id="KW-0539">Nucleus</keyword>
<name>A0A2P4YIV9_9STRA</name>
<dbReference type="Proteomes" id="UP000237271">
    <property type="component" value="Unassembled WGS sequence"/>
</dbReference>
<evidence type="ECO:0000313" key="7">
    <source>
        <dbReference type="Proteomes" id="UP000237271"/>
    </source>
</evidence>
<dbReference type="AlphaFoldDB" id="A0A2P4YIV9"/>
<evidence type="ECO:0000256" key="5">
    <source>
        <dbReference type="ARBA" id="ARBA00023242"/>
    </source>
</evidence>
<dbReference type="GO" id="GO:0072572">
    <property type="term" value="F:poly-ADP-D-ribose binding"/>
    <property type="evidence" value="ECO:0007669"/>
    <property type="project" value="TreeGrafter"/>
</dbReference>
<sequence>MFLKAPGDLFDVFALALEVRPERPCDAFVDTLGVQLCGPFDLLAAEKEVTVDKPLYLHGRFFFDPPEVTSVMVDSHSDVGRHWGYFR</sequence>
<dbReference type="GO" id="GO:0005694">
    <property type="term" value="C:chromosome"/>
    <property type="evidence" value="ECO:0007669"/>
    <property type="project" value="UniProtKB-SubCell"/>
</dbReference>
<evidence type="ECO:0000256" key="2">
    <source>
        <dbReference type="ARBA" id="ARBA00004286"/>
    </source>
</evidence>
<dbReference type="InterPro" id="IPR019361">
    <property type="entry name" value="HPF1"/>
</dbReference>
<comment type="subcellular location">
    <subcellularLocation>
        <location evidence="2">Chromosome</location>
    </subcellularLocation>
    <subcellularLocation>
        <location evidence="1">Nucleus</location>
    </subcellularLocation>
</comment>
<comment type="caution">
    <text evidence="6">The sequence shown here is derived from an EMBL/GenBank/DDBJ whole genome shotgun (WGS) entry which is preliminary data.</text>
</comment>
<dbReference type="GO" id="GO:0042393">
    <property type="term" value="F:histone binding"/>
    <property type="evidence" value="ECO:0007669"/>
    <property type="project" value="InterPro"/>
</dbReference>
<dbReference type="GO" id="GO:0005634">
    <property type="term" value="C:nucleus"/>
    <property type="evidence" value="ECO:0007669"/>
    <property type="project" value="UniProtKB-SubCell"/>
</dbReference>
<reference evidence="6 7" key="1">
    <citation type="journal article" date="2017" name="Genome Biol. Evol.">
        <title>Phytophthora megakarya and P. palmivora, closely related causal agents of cacao black pod rot, underwent increases in genome sizes and gene numbers by different mechanisms.</title>
        <authorList>
            <person name="Ali S.S."/>
            <person name="Shao J."/>
            <person name="Lary D.J."/>
            <person name="Kronmiller B."/>
            <person name="Shen D."/>
            <person name="Strem M.D."/>
            <person name="Amoako-Attah I."/>
            <person name="Akrofi A.Y."/>
            <person name="Begoude B.A."/>
            <person name="Ten Hoopen G.M."/>
            <person name="Coulibaly K."/>
            <person name="Kebe B.I."/>
            <person name="Melnick R.L."/>
            <person name="Guiltinan M.J."/>
            <person name="Tyler B.M."/>
            <person name="Meinhardt L.W."/>
            <person name="Bailey B.A."/>
        </authorList>
    </citation>
    <scope>NUCLEOTIDE SEQUENCE [LARGE SCALE GENOMIC DNA]</scope>
    <source>
        <strain evidence="7">sbr112.9</strain>
    </source>
</reference>
<accession>A0A2P4YIV9</accession>
<dbReference type="PANTHER" id="PTHR13386:SF1">
    <property type="entry name" value="HISTONE PARYLATION FACTOR 1"/>
    <property type="match status" value="1"/>
</dbReference>
<keyword evidence="4" id="KW-0158">Chromosome</keyword>
<dbReference type="EMBL" id="NCKW01002361">
    <property type="protein sequence ID" value="POM77744.1"/>
    <property type="molecule type" value="Genomic_DNA"/>
</dbReference>
<evidence type="ECO:0000256" key="3">
    <source>
        <dbReference type="ARBA" id="ARBA00010803"/>
    </source>
</evidence>
<protein>
    <submittedName>
        <fullName evidence="6">Uncharacterized protein</fullName>
    </submittedName>
</protein>
<gene>
    <name evidence="6" type="ORF">PHPALM_4821</name>
</gene>
<dbReference type="PANTHER" id="PTHR13386">
    <property type="entry name" value="HISTONE PARYLATION FACTOR 1"/>
    <property type="match status" value="1"/>
</dbReference>
<keyword evidence="7" id="KW-1185">Reference proteome</keyword>
<organism evidence="6 7">
    <name type="scientific">Phytophthora palmivora</name>
    <dbReference type="NCBI Taxonomy" id="4796"/>
    <lineage>
        <taxon>Eukaryota</taxon>
        <taxon>Sar</taxon>
        <taxon>Stramenopiles</taxon>
        <taxon>Oomycota</taxon>
        <taxon>Peronosporomycetes</taxon>
        <taxon>Peronosporales</taxon>
        <taxon>Peronosporaceae</taxon>
        <taxon>Phytophthora</taxon>
    </lineage>
</organism>